<organism evidence="2">
    <name type="scientific">freshwater metagenome</name>
    <dbReference type="NCBI Taxonomy" id="449393"/>
    <lineage>
        <taxon>unclassified sequences</taxon>
        <taxon>metagenomes</taxon>
        <taxon>ecological metagenomes</taxon>
    </lineage>
</organism>
<keyword evidence="1" id="KW-1133">Transmembrane helix</keyword>
<dbReference type="SUPFAM" id="SSF55874">
    <property type="entry name" value="ATPase domain of HSP90 chaperone/DNA topoisomerase II/histidine kinase"/>
    <property type="match status" value="1"/>
</dbReference>
<sequence>MQTNLIDVAPIQNRSLTQRFCGRWLISWRLLAINIFLSILPIAGGDLSRSDENTNVKLYVTFWLLGYLLVILFAAIMHLTLFKNRALQPTPLWMVISYQIILSTLFTASYQFGCGISGLSTKLLPAAHLVLIFVICINLQFTSSAIADIWDEVSSRHRELIEQRVQLQLLELSQKQLQEEFRTELNTELEIALKKLNEPLIKTLQEITNGLAKIEPAAVSNAIKVSAQESVRPLSKTLWQESSNTIKRPPLSKIVAIAISTYPIPTFWLTGLIVITQSINPFLQLGFLRGLTMLVLTVGLTTAICTTANAITRRKENFYLPIFIVVFILLQFRRFTSEHIVARWASNQESPEVFVTQIIINAIGFVGISTLIAWRRVNVQALNELQLDIKEQQVAAIARSKQTAEVAREMSSVLHGAVQTRLVACAMMIDNSSKSGDETSLNLAMLEALSILQAPLPISESEITLGAEVSRKLALWHGLCAFELQIDPRLVDVTNPEPREVGRIIEEGISNSIRHGGTSKISISVMSGADGSVVVQIDDNGSGISKPSQGKPGIGTAIFASATGGSWSLSSLLEQGARLLAVIPAQKN</sequence>
<name>A0A6J6AUX9_9ZZZZ</name>
<feature type="transmembrane region" description="Helical" evidence="1">
    <location>
        <begin position="354"/>
        <end position="374"/>
    </location>
</feature>
<dbReference type="AlphaFoldDB" id="A0A6J6AUX9"/>
<feature type="transmembrane region" description="Helical" evidence="1">
    <location>
        <begin position="56"/>
        <end position="80"/>
    </location>
</feature>
<dbReference type="InterPro" id="IPR036890">
    <property type="entry name" value="HATPase_C_sf"/>
</dbReference>
<evidence type="ECO:0000256" key="1">
    <source>
        <dbReference type="SAM" id="Phobius"/>
    </source>
</evidence>
<accession>A0A6J6AUX9</accession>
<feature type="transmembrane region" description="Helical" evidence="1">
    <location>
        <begin position="287"/>
        <end position="311"/>
    </location>
</feature>
<keyword evidence="1" id="KW-0472">Membrane</keyword>
<evidence type="ECO:0000313" key="2">
    <source>
        <dbReference type="EMBL" id="CAB4529883.1"/>
    </source>
</evidence>
<reference evidence="2" key="1">
    <citation type="submission" date="2020-05" db="EMBL/GenBank/DDBJ databases">
        <authorList>
            <person name="Chiriac C."/>
            <person name="Salcher M."/>
            <person name="Ghai R."/>
            <person name="Kavagutti S V."/>
        </authorList>
    </citation>
    <scope>NUCLEOTIDE SEQUENCE</scope>
</reference>
<feature type="transmembrane region" description="Helical" evidence="1">
    <location>
        <begin position="24"/>
        <end position="44"/>
    </location>
</feature>
<feature type="transmembrane region" description="Helical" evidence="1">
    <location>
        <begin position="125"/>
        <end position="150"/>
    </location>
</feature>
<feature type="transmembrane region" description="Helical" evidence="1">
    <location>
        <begin position="92"/>
        <end position="113"/>
    </location>
</feature>
<proteinExistence type="predicted"/>
<protein>
    <submittedName>
        <fullName evidence="2">Unannotated protein</fullName>
    </submittedName>
</protein>
<gene>
    <name evidence="2" type="ORF">UFOPK1353_00089</name>
</gene>
<feature type="transmembrane region" description="Helical" evidence="1">
    <location>
        <begin position="318"/>
        <end position="334"/>
    </location>
</feature>
<dbReference type="Gene3D" id="3.30.565.10">
    <property type="entry name" value="Histidine kinase-like ATPase, C-terminal domain"/>
    <property type="match status" value="1"/>
</dbReference>
<feature type="transmembrane region" description="Helical" evidence="1">
    <location>
        <begin position="254"/>
        <end position="275"/>
    </location>
</feature>
<dbReference type="EMBL" id="CAEZSE010000007">
    <property type="protein sequence ID" value="CAB4529883.1"/>
    <property type="molecule type" value="Genomic_DNA"/>
</dbReference>
<keyword evidence="1" id="KW-0812">Transmembrane</keyword>